<feature type="domain" description="SLH" evidence="2">
    <location>
        <begin position="873"/>
        <end position="930"/>
    </location>
</feature>
<dbReference type="PANTHER" id="PTHR43308">
    <property type="entry name" value="OUTER MEMBRANE PROTEIN ALPHA-RELATED"/>
    <property type="match status" value="1"/>
</dbReference>
<evidence type="ECO:0000313" key="4">
    <source>
        <dbReference type="Proteomes" id="UP001178662"/>
    </source>
</evidence>
<dbReference type="PROSITE" id="PS51272">
    <property type="entry name" value="SLH"/>
    <property type="match status" value="3"/>
</dbReference>
<dbReference type="Proteomes" id="UP001178662">
    <property type="component" value="Chromosome"/>
</dbReference>
<reference evidence="3" key="1">
    <citation type="submission" date="2023-03" db="EMBL/GenBank/DDBJ databases">
        <title>Andean soil-derived lignocellulolytic bacterial consortium as a source of novel taxa and putative plastic-active enzymes.</title>
        <authorList>
            <person name="Diaz-Garcia L."/>
            <person name="Chuvochina M."/>
            <person name="Feuerriegel G."/>
            <person name="Bunk B."/>
            <person name="Sproer C."/>
            <person name="Streit W.R."/>
            <person name="Rodriguez L.M."/>
            <person name="Overmann J."/>
            <person name="Jimenez D.J."/>
        </authorList>
    </citation>
    <scope>NUCLEOTIDE SEQUENCE</scope>
    <source>
        <strain evidence="3">MAG 2441</strain>
    </source>
</reference>
<dbReference type="Pfam" id="PF02368">
    <property type="entry name" value="Big_2"/>
    <property type="match status" value="1"/>
</dbReference>
<feature type="domain" description="SLH" evidence="2">
    <location>
        <begin position="809"/>
        <end position="872"/>
    </location>
</feature>
<keyword evidence="1" id="KW-0732">Signal</keyword>
<evidence type="ECO:0000256" key="1">
    <source>
        <dbReference type="SAM" id="SignalP"/>
    </source>
</evidence>
<dbReference type="SMART" id="SM00635">
    <property type="entry name" value="BID_2"/>
    <property type="match status" value="4"/>
</dbReference>
<dbReference type="InterPro" id="IPR008964">
    <property type="entry name" value="Invasin/intimin_cell_adhesion"/>
</dbReference>
<proteinExistence type="predicted"/>
<feature type="chain" id="PRO_5041706535" evidence="1">
    <location>
        <begin position="29"/>
        <end position="931"/>
    </location>
</feature>
<dbReference type="Pfam" id="PF18316">
    <property type="entry name" value="S-l_SbsC_C"/>
    <property type="match status" value="1"/>
</dbReference>
<keyword evidence="4" id="KW-1185">Reference proteome</keyword>
<dbReference type="InterPro" id="IPR003343">
    <property type="entry name" value="Big_2"/>
</dbReference>
<protein>
    <submittedName>
        <fullName evidence="3">S-layer homology domain-containing protein</fullName>
    </submittedName>
</protein>
<dbReference type="EMBL" id="CP119317">
    <property type="protein sequence ID" value="WEK53565.1"/>
    <property type="molecule type" value="Genomic_DNA"/>
</dbReference>
<dbReference type="AlphaFoldDB" id="A0AA95EUA6"/>
<dbReference type="InterPro" id="IPR040751">
    <property type="entry name" value="SbsC_C"/>
</dbReference>
<dbReference type="PANTHER" id="PTHR43308:SF5">
    <property type="entry name" value="S-LAYER PROTEIN _ PEPTIDOGLYCAN ENDO-BETA-N-ACETYLGLUCOSAMINIDASE"/>
    <property type="match status" value="1"/>
</dbReference>
<evidence type="ECO:0000259" key="2">
    <source>
        <dbReference type="PROSITE" id="PS51272"/>
    </source>
</evidence>
<sequence length="931" mass="99944">MFMKKATAKVATVLMVFALLFSAFGGMASATPSPTLTSITLNTGNTSLPVGQTLQLVVTAHYSDDSTVDVTSQSDFSSNYTNWVSVSSDGLITSVSDLTYGFQPVISVLYGEQSAQVEVTPTMALPVAPLIYTFGQGTNTGSTSFTYTKRNPSDRVYYSFSSNPTLPQVVGVPIDQVESTQQYNSGTDIGGVRVEDYINIYYVNSTGNITDVQHHLIISNEVKGSQLPTLLSITLNTSNTSLPVGQTLQLVVTAHYSNDSTADVTSKSLFSSNYTNWVSVSSGGLITSVSDLTYGFQPVISVLYGEHSAQVEVTPTMALPVAPLIYTFGQGTNTGSTSFTYTKRNPSDRVYYSSSSNPTLPQVVGVPIDQVESTQQYNSGTDIGGVRVEDYINIYYVDSTGNIIDVQHHLIISNEVKGSQLPTLLSITLNTVNTSLPVGLKLQLVVTAHYSNDSTADVTSKSLFSSNYTNWVSVTPRGLIKSISDAAFFQPVISVIYGEHNAQVEVTPTMALDIQVSSIDFTPSTSISIVEGQSSNLPSLVKAYYDDGNTVVDVTDDTTWSIGDVNGNPLSQQPYASIDTVHGKVNGLVAGGGITLVATYQGYTHYTPIVVTPARIGIHLSTYNKAMTVGQSFDVTASAQMSDSTTIPFTDDQIVTWSSDNTSVATVANGHVIAVGVGTAFIWATQGEDQDYLEVTVSAAPNSNYYNPVIQPPTTPVDPVGPTVMHLVINNNILNIETLKEIYAKRNANTTQHNFTDVPANSWSVDVIDQAFKMGIIEGKDAEHFDPNGKVTRAEFATMIMKAFGITPTVGQSFPDARDHWATQAIQTLVEKGVLKGYSDGNFRPDKEISREEMAAVLARLIEYVKPESDEFSDTGSSWAVEEINALANAGVISGKGNGQFDPRGNATRAEAVAMIVRLLENLIGNKSTQA</sequence>
<dbReference type="SUPFAM" id="SSF49373">
    <property type="entry name" value="Invasin/intimin cell-adhesion fragments"/>
    <property type="match status" value="1"/>
</dbReference>
<organism evidence="3 4">
    <name type="scientific">Candidatus Cohnella colombiensis</name>
    <dbReference type="NCBI Taxonomy" id="3121368"/>
    <lineage>
        <taxon>Bacteria</taxon>
        <taxon>Bacillati</taxon>
        <taxon>Bacillota</taxon>
        <taxon>Bacilli</taxon>
        <taxon>Bacillales</taxon>
        <taxon>Paenibacillaceae</taxon>
        <taxon>Cohnella</taxon>
    </lineage>
</organism>
<dbReference type="InterPro" id="IPR051465">
    <property type="entry name" value="Cell_Envelope_Struct_Comp"/>
</dbReference>
<gene>
    <name evidence="3" type="ORF">P0Y55_13380</name>
</gene>
<feature type="domain" description="SLH" evidence="2">
    <location>
        <begin position="751"/>
        <end position="808"/>
    </location>
</feature>
<evidence type="ECO:0000313" key="3">
    <source>
        <dbReference type="EMBL" id="WEK53565.1"/>
    </source>
</evidence>
<accession>A0AA95EUA6</accession>
<dbReference type="Pfam" id="PF00395">
    <property type="entry name" value="SLH"/>
    <property type="match status" value="3"/>
</dbReference>
<dbReference type="Gene3D" id="2.60.40.1080">
    <property type="match status" value="5"/>
</dbReference>
<feature type="signal peptide" evidence="1">
    <location>
        <begin position="1"/>
        <end position="28"/>
    </location>
</feature>
<dbReference type="InterPro" id="IPR001119">
    <property type="entry name" value="SLH_dom"/>
</dbReference>
<name>A0AA95EUA6_9BACL</name>